<evidence type="ECO:0000256" key="3">
    <source>
        <dbReference type="ARBA" id="ARBA00022840"/>
    </source>
</evidence>
<keyword evidence="2 4" id="KW-0547">Nucleotide-binding</keyword>
<accession>A0A4V6PAN5</accession>
<reference evidence="6 7" key="1">
    <citation type="submission" date="2019-03" db="EMBL/GenBank/DDBJ databases">
        <title>Draft genome sequences of novel Actinobacteria.</title>
        <authorList>
            <person name="Sahin N."/>
            <person name="Ay H."/>
            <person name="Saygin H."/>
        </authorList>
    </citation>
    <scope>NUCLEOTIDE SEQUENCE [LARGE SCALE GENOMIC DNA]</scope>
    <source>
        <strain evidence="6 7">JCM 30547</strain>
    </source>
</reference>
<evidence type="ECO:0000313" key="6">
    <source>
        <dbReference type="EMBL" id="TDC35505.1"/>
    </source>
</evidence>
<dbReference type="GO" id="GO:0046872">
    <property type="term" value="F:metal ion binding"/>
    <property type="evidence" value="ECO:0007669"/>
    <property type="project" value="InterPro"/>
</dbReference>
<dbReference type="GO" id="GO:0005524">
    <property type="term" value="F:ATP binding"/>
    <property type="evidence" value="ECO:0007669"/>
    <property type="project" value="UniProtKB-UniRule"/>
</dbReference>
<dbReference type="Gene3D" id="3.30.470.20">
    <property type="entry name" value="ATP-grasp fold, B domain"/>
    <property type="match status" value="1"/>
</dbReference>
<comment type="caution">
    <text evidence="6">The sequence shown here is derived from an EMBL/GenBank/DDBJ whole genome shotgun (WGS) entry which is preliminary data.</text>
</comment>
<dbReference type="RefSeq" id="WP_132400327.1">
    <property type="nucleotide sequence ID" value="NZ_SMKA01000002.1"/>
</dbReference>
<evidence type="ECO:0000259" key="5">
    <source>
        <dbReference type="PROSITE" id="PS50975"/>
    </source>
</evidence>
<dbReference type="Proteomes" id="UP000295075">
    <property type="component" value="Unassembled WGS sequence"/>
</dbReference>
<sequence length="418" mass="44956">MQTDRWLAVVYDEGSVAPTRMRQAAQELGHRTVFVATDSAYTREMRPVLERLGPIVDEAGAAPDQVAEQLRQFRPVGILTFSERQLRTTSLLAEWLGLEHHPTAALDAITRKDAQRESLARAGVDSVRFHPIRSVDDVATAVRVVGLPAVLKPITGVASRNTFVVGTPDECRRAAATLLAPDPNGAGLPERELLLEELLTGTPIDQPWGDYLGVDCLCTEDTVEPVLVTSKFRLAAPFRERGGYAGQSASDDATVEAAAQLACRAIRAVGIRTGIAGAEIKLTPSGPRVIEVNGRLGGWVDQLARSTGHSDPVELAVRSALGLPLPAVIPRQQGPISFQYLLMPPPDAVSVTAVHDVAALRRVRNVERVIVRARRGMPVRWQLGNDSGVAAAIGTAHSLAELTATIDQLEAANWITYA</sequence>
<dbReference type="Gene3D" id="3.40.50.20">
    <property type="match status" value="1"/>
</dbReference>
<dbReference type="PANTHER" id="PTHR43585">
    <property type="entry name" value="FUMIPYRROLE BIOSYNTHESIS PROTEIN C"/>
    <property type="match status" value="1"/>
</dbReference>
<keyword evidence="3 4" id="KW-0067">ATP-binding</keyword>
<dbReference type="OrthoDB" id="3810315at2"/>
<evidence type="ECO:0000313" key="7">
    <source>
        <dbReference type="Proteomes" id="UP000295075"/>
    </source>
</evidence>
<name>A0A4V6PAN5_9ACTN</name>
<evidence type="ECO:0000256" key="1">
    <source>
        <dbReference type="ARBA" id="ARBA00022598"/>
    </source>
</evidence>
<dbReference type="PROSITE" id="PS50975">
    <property type="entry name" value="ATP_GRASP"/>
    <property type="match status" value="1"/>
</dbReference>
<gene>
    <name evidence="6" type="ORF">E1261_01180</name>
</gene>
<keyword evidence="7" id="KW-1185">Reference proteome</keyword>
<evidence type="ECO:0000256" key="2">
    <source>
        <dbReference type="ARBA" id="ARBA00022741"/>
    </source>
</evidence>
<dbReference type="EMBL" id="SMKA01000002">
    <property type="protein sequence ID" value="TDC35505.1"/>
    <property type="molecule type" value="Genomic_DNA"/>
</dbReference>
<dbReference type="AlphaFoldDB" id="A0A4V6PAN5"/>
<dbReference type="PANTHER" id="PTHR43585:SF2">
    <property type="entry name" value="ATP-GRASP ENZYME FSQD"/>
    <property type="match status" value="1"/>
</dbReference>
<proteinExistence type="predicted"/>
<organism evidence="6 7">
    <name type="scientific">Kribbella albertanoniae</name>
    <dbReference type="NCBI Taxonomy" id="1266829"/>
    <lineage>
        <taxon>Bacteria</taxon>
        <taxon>Bacillati</taxon>
        <taxon>Actinomycetota</taxon>
        <taxon>Actinomycetes</taxon>
        <taxon>Propionibacteriales</taxon>
        <taxon>Kribbellaceae</taxon>
        <taxon>Kribbella</taxon>
    </lineage>
</organism>
<dbReference type="InterPro" id="IPR052032">
    <property type="entry name" value="ATP-dep_AA_Ligase"/>
</dbReference>
<dbReference type="InterPro" id="IPR011761">
    <property type="entry name" value="ATP-grasp"/>
</dbReference>
<keyword evidence="1" id="KW-0436">Ligase</keyword>
<protein>
    <submittedName>
        <fullName evidence="6">ATP-grasp domain-containing protein</fullName>
    </submittedName>
</protein>
<dbReference type="SUPFAM" id="SSF56059">
    <property type="entry name" value="Glutathione synthetase ATP-binding domain-like"/>
    <property type="match status" value="1"/>
</dbReference>
<feature type="domain" description="ATP-grasp" evidence="5">
    <location>
        <begin position="116"/>
        <end position="321"/>
    </location>
</feature>
<dbReference type="GO" id="GO:0016874">
    <property type="term" value="F:ligase activity"/>
    <property type="evidence" value="ECO:0007669"/>
    <property type="project" value="UniProtKB-KW"/>
</dbReference>
<evidence type="ECO:0000256" key="4">
    <source>
        <dbReference type="PROSITE-ProRule" id="PRU00409"/>
    </source>
</evidence>